<dbReference type="FunFam" id="3.40.50.300:FF:000679">
    <property type="entry name" value="Thymidylate kinase"/>
    <property type="match status" value="1"/>
</dbReference>
<dbReference type="GO" id="GO:0006227">
    <property type="term" value="P:dUDP biosynthetic process"/>
    <property type="evidence" value="ECO:0007669"/>
    <property type="project" value="TreeGrafter"/>
</dbReference>
<sequence length="284" mass="31509">MASLSAALVAKVAEVAHDFSNSRAPTDLAALIASLRASEERVFTSEQLDVAEAATASLSAPVEERPSWPTTASRGMFFVFEGLDRSGKSTQSKLLAKHLETVGPVKWMCFPNRETATGMLIDLYLRKKIDLPDEAIHLLFSANRWEASRMIVDELGRGTHVVCDRYAFSGVAYSAAKGLDFEWCRAPDVGLPTPDGVFYLHVTPSEGAKRSAFGDERYENTAMQTRVREEFKRPALKERVAWRDVDGSREVGVIHDEIKATVDAIRLAEQENGHRPIARLWVSE</sequence>
<dbReference type="InterPro" id="IPR039430">
    <property type="entry name" value="Thymidylate_kin-like_dom"/>
</dbReference>
<dbReference type="InterPro" id="IPR027417">
    <property type="entry name" value="P-loop_NTPase"/>
</dbReference>
<accession>A0AB34JVH0</accession>
<dbReference type="Proteomes" id="UP001515480">
    <property type="component" value="Unassembled WGS sequence"/>
</dbReference>
<dbReference type="GO" id="GO:0004798">
    <property type="term" value="F:dTMP kinase activity"/>
    <property type="evidence" value="ECO:0007669"/>
    <property type="project" value="UniProtKB-EC"/>
</dbReference>
<dbReference type="EC" id="2.7.4.9" evidence="3"/>
<evidence type="ECO:0000256" key="3">
    <source>
        <dbReference type="ARBA" id="ARBA00012980"/>
    </source>
</evidence>
<dbReference type="HAMAP" id="MF_00165">
    <property type="entry name" value="Thymidylate_kinase"/>
    <property type="match status" value="1"/>
</dbReference>
<dbReference type="GO" id="GO:0005634">
    <property type="term" value="C:nucleus"/>
    <property type="evidence" value="ECO:0007669"/>
    <property type="project" value="TreeGrafter"/>
</dbReference>
<dbReference type="Gene3D" id="3.40.50.300">
    <property type="entry name" value="P-loop containing nucleotide triphosphate hydrolases"/>
    <property type="match status" value="1"/>
</dbReference>
<evidence type="ECO:0000259" key="10">
    <source>
        <dbReference type="Pfam" id="PF02223"/>
    </source>
</evidence>
<comment type="similarity">
    <text evidence="2">Belongs to the thymidylate kinase family.</text>
</comment>
<feature type="domain" description="Thymidylate kinase-like" evidence="10">
    <location>
        <begin position="80"/>
        <end position="258"/>
    </location>
</feature>
<dbReference type="CDD" id="cd01672">
    <property type="entry name" value="TMPK"/>
    <property type="match status" value="1"/>
</dbReference>
<keyword evidence="9" id="KW-0067">ATP-binding</keyword>
<dbReference type="PROSITE" id="PS01331">
    <property type="entry name" value="THYMIDYLATE_KINASE"/>
    <property type="match status" value="1"/>
</dbReference>
<evidence type="ECO:0000313" key="12">
    <source>
        <dbReference type="Proteomes" id="UP001515480"/>
    </source>
</evidence>
<comment type="pathway">
    <text evidence="1">Pyrimidine metabolism; dTTP biosynthesis.</text>
</comment>
<name>A0AB34JVH0_PRYPA</name>
<dbReference type="InterPro" id="IPR018095">
    <property type="entry name" value="Thymidylate_kin_CS"/>
</dbReference>
<dbReference type="EMBL" id="JBGBPQ010000005">
    <property type="protein sequence ID" value="KAL1524695.1"/>
    <property type="molecule type" value="Genomic_DNA"/>
</dbReference>
<dbReference type="GO" id="GO:0005739">
    <property type="term" value="C:mitochondrion"/>
    <property type="evidence" value="ECO:0007669"/>
    <property type="project" value="TreeGrafter"/>
</dbReference>
<dbReference type="GO" id="GO:0005829">
    <property type="term" value="C:cytosol"/>
    <property type="evidence" value="ECO:0007669"/>
    <property type="project" value="TreeGrafter"/>
</dbReference>
<evidence type="ECO:0000256" key="7">
    <source>
        <dbReference type="ARBA" id="ARBA00022741"/>
    </source>
</evidence>
<keyword evidence="6" id="KW-0545">Nucleotide biosynthesis</keyword>
<dbReference type="NCBIfam" id="TIGR00041">
    <property type="entry name" value="DTMP_kinase"/>
    <property type="match status" value="1"/>
</dbReference>
<dbReference type="GO" id="GO:0005524">
    <property type="term" value="F:ATP binding"/>
    <property type="evidence" value="ECO:0007669"/>
    <property type="project" value="UniProtKB-KW"/>
</dbReference>
<reference evidence="11 12" key="1">
    <citation type="journal article" date="2024" name="Science">
        <title>Giant polyketide synthase enzymes in the biosynthesis of giant marine polyether toxins.</title>
        <authorList>
            <person name="Fallon T.R."/>
            <person name="Shende V.V."/>
            <person name="Wierzbicki I.H."/>
            <person name="Pendleton A.L."/>
            <person name="Watervoot N.F."/>
            <person name="Auber R.P."/>
            <person name="Gonzalez D.J."/>
            <person name="Wisecaver J.H."/>
            <person name="Moore B.S."/>
        </authorList>
    </citation>
    <scope>NUCLEOTIDE SEQUENCE [LARGE SCALE GENOMIC DNA]</scope>
    <source>
        <strain evidence="11 12">12B1</strain>
    </source>
</reference>
<dbReference type="AlphaFoldDB" id="A0AB34JVH0"/>
<evidence type="ECO:0000256" key="5">
    <source>
        <dbReference type="ARBA" id="ARBA00022679"/>
    </source>
</evidence>
<evidence type="ECO:0000256" key="6">
    <source>
        <dbReference type="ARBA" id="ARBA00022727"/>
    </source>
</evidence>
<comment type="caution">
    <text evidence="11">The sequence shown here is derived from an EMBL/GenBank/DDBJ whole genome shotgun (WGS) entry which is preliminary data.</text>
</comment>
<dbReference type="GO" id="GO:0004550">
    <property type="term" value="F:nucleoside diphosphate kinase activity"/>
    <property type="evidence" value="ECO:0007669"/>
    <property type="project" value="TreeGrafter"/>
</dbReference>
<dbReference type="GO" id="GO:0006235">
    <property type="term" value="P:dTTP biosynthetic process"/>
    <property type="evidence" value="ECO:0007669"/>
    <property type="project" value="TreeGrafter"/>
</dbReference>
<evidence type="ECO:0000256" key="2">
    <source>
        <dbReference type="ARBA" id="ARBA00009776"/>
    </source>
</evidence>
<keyword evidence="7" id="KW-0547">Nucleotide-binding</keyword>
<protein>
    <recommendedName>
        <fullName evidence="4">Thymidylate kinase</fullName>
        <ecNumber evidence="3">2.7.4.9</ecNumber>
    </recommendedName>
</protein>
<keyword evidence="12" id="KW-1185">Reference proteome</keyword>
<evidence type="ECO:0000256" key="9">
    <source>
        <dbReference type="ARBA" id="ARBA00022840"/>
    </source>
</evidence>
<keyword evidence="8" id="KW-0418">Kinase</keyword>
<evidence type="ECO:0000256" key="1">
    <source>
        <dbReference type="ARBA" id="ARBA00004992"/>
    </source>
</evidence>
<gene>
    <name evidence="11" type="ORF">AB1Y20_019580</name>
</gene>
<dbReference type="Pfam" id="PF02223">
    <property type="entry name" value="Thymidylate_kin"/>
    <property type="match status" value="1"/>
</dbReference>
<dbReference type="GO" id="GO:0006233">
    <property type="term" value="P:dTDP biosynthetic process"/>
    <property type="evidence" value="ECO:0007669"/>
    <property type="project" value="InterPro"/>
</dbReference>
<proteinExistence type="inferred from homology"/>
<dbReference type="InterPro" id="IPR018094">
    <property type="entry name" value="Thymidylate_kinase"/>
</dbReference>
<dbReference type="SUPFAM" id="SSF52540">
    <property type="entry name" value="P-loop containing nucleoside triphosphate hydrolases"/>
    <property type="match status" value="1"/>
</dbReference>
<organism evidence="11 12">
    <name type="scientific">Prymnesium parvum</name>
    <name type="common">Toxic golden alga</name>
    <dbReference type="NCBI Taxonomy" id="97485"/>
    <lineage>
        <taxon>Eukaryota</taxon>
        <taxon>Haptista</taxon>
        <taxon>Haptophyta</taxon>
        <taxon>Prymnesiophyceae</taxon>
        <taxon>Prymnesiales</taxon>
        <taxon>Prymnesiaceae</taxon>
        <taxon>Prymnesium</taxon>
    </lineage>
</organism>
<evidence type="ECO:0000313" key="11">
    <source>
        <dbReference type="EMBL" id="KAL1524695.1"/>
    </source>
</evidence>
<evidence type="ECO:0000256" key="4">
    <source>
        <dbReference type="ARBA" id="ARBA00017144"/>
    </source>
</evidence>
<evidence type="ECO:0000256" key="8">
    <source>
        <dbReference type="ARBA" id="ARBA00022777"/>
    </source>
</evidence>
<keyword evidence="5" id="KW-0808">Transferase</keyword>
<dbReference type="PANTHER" id="PTHR10344">
    <property type="entry name" value="THYMIDYLATE KINASE"/>
    <property type="match status" value="1"/>
</dbReference>
<dbReference type="PANTHER" id="PTHR10344:SF1">
    <property type="entry name" value="THYMIDYLATE KINASE"/>
    <property type="match status" value="1"/>
</dbReference>